<dbReference type="AlphaFoldDB" id="A0A1D3TV79"/>
<sequence length="315" mass="36417">MKEYLEKCLRRKIEITEFEKKKSLPLLYAGLYHLYSVKMDGIQWLMAEPKEKLGLASMRKNQRQLEKLTGLNCALYLKNLNSYSKDVMLNEGIPFVVEGKQIYLPFTGVLLAGETDRTLAPIRQISYLTQKILLVALYEKWEDMTVTKVAERLGVTKMSVSRCFDETEYLEIPVLAMKGKSRVICMNGEPKELWEEIQPILRNPVIAIYEMAEDLKIEVKAGISALCEYSMLEDNSFPTYAITKKELQKLQIKKKQLVPKGEEKGCVIQEIGYYINFQNRNLVDPLTVLLSLTNEEKTDDRVSLSVDEMLKEYVW</sequence>
<evidence type="ECO:0000313" key="1">
    <source>
        <dbReference type="EMBL" id="SCP98011.1"/>
    </source>
</evidence>
<protein>
    <recommendedName>
        <fullName evidence="3">Helix-turn-helix domain-containing protein</fullName>
    </recommendedName>
</protein>
<dbReference type="STRING" id="1619234.SAMN05421730_101584"/>
<gene>
    <name evidence="1" type="ORF">SAMN05421730_101584</name>
</gene>
<evidence type="ECO:0008006" key="3">
    <source>
        <dbReference type="Google" id="ProtNLM"/>
    </source>
</evidence>
<proteinExistence type="predicted"/>
<name>A0A1D3TV79_9FIRM</name>
<dbReference type="Proteomes" id="UP000199315">
    <property type="component" value="Unassembled WGS sequence"/>
</dbReference>
<evidence type="ECO:0000313" key="2">
    <source>
        <dbReference type="Proteomes" id="UP000199315"/>
    </source>
</evidence>
<dbReference type="EMBL" id="FMKA01000015">
    <property type="protein sequence ID" value="SCP98011.1"/>
    <property type="molecule type" value="Genomic_DNA"/>
</dbReference>
<organism evidence="1 2">
    <name type="scientific">Anaerobium acetethylicum</name>
    <dbReference type="NCBI Taxonomy" id="1619234"/>
    <lineage>
        <taxon>Bacteria</taxon>
        <taxon>Bacillati</taxon>
        <taxon>Bacillota</taxon>
        <taxon>Clostridia</taxon>
        <taxon>Lachnospirales</taxon>
        <taxon>Lachnospiraceae</taxon>
        <taxon>Anaerobium</taxon>
    </lineage>
</organism>
<keyword evidence="2" id="KW-1185">Reference proteome</keyword>
<reference evidence="1 2" key="1">
    <citation type="submission" date="2016-09" db="EMBL/GenBank/DDBJ databases">
        <authorList>
            <person name="Capua I."/>
            <person name="De Benedictis P."/>
            <person name="Joannis T."/>
            <person name="Lombin L.H."/>
            <person name="Cattoli G."/>
        </authorList>
    </citation>
    <scope>NUCLEOTIDE SEQUENCE [LARGE SCALE GENOMIC DNA]</scope>
    <source>
        <strain evidence="1 2">GluBS11</strain>
    </source>
</reference>
<dbReference type="RefSeq" id="WP_091234718.1">
    <property type="nucleotide sequence ID" value="NZ_FMKA01000015.1"/>
</dbReference>
<accession>A0A1D3TV79</accession>
<dbReference type="OrthoDB" id="2004745at2"/>